<dbReference type="SUPFAM" id="SSF51905">
    <property type="entry name" value="FAD/NAD(P)-binding domain"/>
    <property type="match status" value="1"/>
</dbReference>
<dbReference type="Proteomes" id="UP000887578">
    <property type="component" value="Unplaced"/>
</dbReference>
<name>A0A914QA48_9BILA</name>
<dbReference type="Gene3D" id="2.102.10.10">
    <property type="entry name" value="Rieske [2Fe-2S] iron-sulphur domain"/>
    <property type="match status" value="1"/>
</dbReference>
<dbReference type="InterPro" id="IPR023753">
    <property type="entry name" value="FAD/NAD-binding_dom"/>
</dbReference>
<feature type="domain" description="Rieske" evidence="9">
    <location>
        <begin position="68"/>
        <end position="160"/>
    </location>
</feature>
<organism evidence="10 11">
    <name type="scientific">Panagrolaimus davidi</name>
    <dbReference type="NCBI Taxonomy" id="227884"/>
    <lineage>
        <taxon>Eukaryota</taxon>
        <taxon>Metazoa</taxon>
        <taxon>Ecdysozoa</taxon>
        <taxon>Nematoda</taxon>
        <taxon>Chromadorea</taxon>
        <taxon>Rhabditida</taxon>
        <taxon>Tylenchina</taxon>
        <taxon>Panagrolaimomorpha</taxon>
        <taxon>Panagrolaimoidea</taxon>
        <taxon>Panagrolaimidae</taxon>
        <taxon>Panagrolaimus</taxon>
    </lineage>
</organism>
<dbReference type="PANTHER" id="PTHR43557:SF2">
    <property type="entry name" value="RIESKE DOMAIN-CONTAINING PROTEIN-RELATED"/>
    <property type="match status" value="1"/>
</dbReference>
<dbReference type="WBParaSite" id="PDA_v2.g28041.t1">
    <property type="protein sequence ID" value="PDA_v2.g28041.t1"/>
    <property type="gene ID" value="PDA_v2.g28041"/>
</dbReference>
<evidence type="ECO:0000313" key="10">
    <source>
        <dbReference type="Proteomes" id="UP000887578"/>
    </source>
</evidence>
<dbReference type="GO" id="GO:0005737">
    <property type="term" value="C:cytoplasm"/>
    <property type="evidence" value="ECO:0007669"/>
    <property type="project" value="TreeGrafter"/>
</dbReference>
<dbReference type="InterPro" id="IPR036188">
    <property type="entry name" value="FAD/NAD-bd_sf"/>
</dbReference>
<dbReference type="SUPFAM" id="SSF50022">
    <property type="entry name" value="ISP domain"/>
    <property type="match status" value="1"/>
</dbReference>
<dbReference type="PANTHER" id="PTHR43557">
    <property type="entry name" value="APOPTOSIS-INDUCING FACTOR 1"/>
    <property type="match status" value="1"/>
</dbReference>
<keyword evidence="2" id="KW-0285">Flavoprotein</keyword>
<protein>
    <submittedName>
        <fullName evidence="11">Rieske domain-containing protein</fullName>
    </submittedName>
</protein>
<dbReference type="GO" id="GO:0046872">
    <property type="term" value="F:metal ion binding"/>
    <property type="evidence" value="ECO:0007669"/>
    <property type="project" value="UniProtKB-KW"/>
</dbReference>
<keyword evidence="7" id="KW-0408">Iron</keyword>
<comment type="cofactor">
    <cofactor evidence="1">
        <name>FAD</name>
        <dbReference type="ChEBI" id="CHEBI:57692"/>
    </cofactor>
</comment>
<evidence type="ECO:0000256" key="1">
    <source>
        <dbReference type="ARBA" id="ARBA00001974"/>
    </source>
</evidence>
<dbReference type="InterPro" id="IPR017941">
    <property type="entry name" value="Rieske_2Fe-2S"/>
</dbReference>
<evidence type="ECO:0000256" key="7">
    <source>
        <dbReference type="ARBA" id="ARBA00023004"/>
    </source>
</evidence>
<dbReference type="AlphaFoldDB" id="A0A914QA48"/>
<dbReference type="InterPro" id="IPR050446">
    <property type="entry name" value="FAD-oxidoreductase/Apoptosis"/>
</dbReference>
<evidence type="ECO:0000256" key="5">
    <source>
        <dbReference type="ARBA" id="ARBA00022827"/>
    </source>
</evidence>
<keyword evidence="4" id="KW-0479">Metal-binding</keyword>
<keyword evidence="10" id="KW-1185">Reference proteome</keyword>
<accession>A0A914QA48</accession>
<evidence type="ECO:0000259" key="9">
    <source>
        <dbReference type="PROSITE" id="PS51296"/>
    </source>
</evidence>
<dbReference type="GO" id="GO:0016651">
    <property type="term" value="F:oxidoreductase activity, acting on NAD(P)H"/>
    <property type="evidence" value="ECO:0007669"/>
    <property type="project" value="TreeGrafter"/>
</dbReference>
<sequence length="570" mass="62982">MNKAIIISNNNNGNSNRSDSAASSVDEIHIDMDQRRTLSGISRISESAHGIPVQEKLCGINDLQDGEMKEVTLSILSADNVETINYRILVIKEKDKWYALAPDCTYCNTPLVKGIISHGKVRCPLHGTSFNLKTGKLEDLPGFDSLPAFKVTLSLTDVFLSTSLTKISQTRIIDPMSKCKDSINDPVVIVGAGIAGITCAETLRHESYNGRIVIISREDHLPYNRSLLSKNLDLLEDDVIFRDKKFFELHDIELLLGHRVKTINVEDKILTMDDEKKITFKYLVISTGGINKPSTIKGADLDGVYSLRDISDHAIIQECSVKKHVTIVGSGFIASTVLYLKANVVAIIPISISPNLCFAALEVASAIGKRARSITVLGKSETPFKIFGPTFGRHIRAFIQDHTRITIRQDSLVRSFEGFDHVEHMVLKDGLCAVAQTVIIANGIHPCTSMLVGSGIQTNTMGYVIVDEQMKTNQSNVFAIGDCTEFPLTLFGGHRVSLPHAHAAQFQGKIAALSITNRINSIEYVPFIWTDLFDRHITFCGDFFTTPMANVETIVKGDIFQNTYCCYILK</sequence>
<reference evidence="11" key="1">
    <citation type="submission" date="2022-11" db="UniProtKB">
        <authorList>
            <consortium name="WormBaseParasite"/>
        </authorList>
    </citation>
    <scope>IDENTIFICATION</scope>
</reference>
<evidence type="ECO:0000256" key="4">
    <source>
        <dbReference type="ARBA" id="ARBA00022723"/>
    </source>
</evidence>
<keyword evidence="6" id="KW-0560">Oxidoreductase</keyword>
<keyword evidence="8" id="KW-0411">Iron-sulfur</keyword>
<evidence type="ECO:0000256" key="8">
    <source>
        <dbReference type="ARBA" id="ARBA00023014"/>
    </source>
</evidence>
<dbReference type="GO" id="GO:0051537">
    <property type="term" value="F:2 iron, 2 sulfur cluster binding"/>
    <property type="evidence" value="ECO:0007669"/>
    <property type="project" value="UniProtKB-KW"/>
</dbReference>
<dbReference type="SUPFAM" id="SSF51971">
    <property type="entry name" value="Nucleotide-binding domain"/>
    <property type="match status" value="1"/>
</dbReference>
<evidence type="ECO:0000256" key="6">
    <source>
        <dbReference type="ARBA" id="ARBA00023002"/>
    </source>
</evidence>
<dbReference type="InterPro" id="IPR036922">
    <property type="entry name" value="Rieske_2Fe-2S_sf"/>
</dbReference>
<dbReference type="Gene3D" id="3.50.50.60">
    <property type="entry name" value="FAD/NAD(P)-binding domain"/>
    <property type="match status" value="2"/>
</dbReference>
<proteinExistence type="predicted"/>
<dbReference type="Pfam" id="PF00355">
    <property type="entry name" value="Rieske"/>
    <property type="match status" value="1"/>
</dbReference>
<keyword evidence="5" id="KW-0274">FAD</keyword>
<dbReference type="PRINTS" id="PR00469">
    <property type="entry name" value="PNDRDTASEII"/>
</dbReference>
<evidence type="ECO:0000256" key="3">
    <source>
        <dbReference type="ARBA" id="ARBA00022714"/>
    </source>
</evidence>
<keyword evidence="3" id="KW-0001">2Fe-2S</keyword>
<dbReference type="PRINTS" id="PR00368">
    <property type="entry name" value="FADPNR"/>
</dbReference>
<evidence type="ECO:0000256" key="2">
    <source>
        <dbReference type="ARBA" id="ARBA00022630"/>
    </source>
</evidence>
<dbReference type="Pfam" id="PF07992">
    <property type="entry name" value="Pyr_redox_2"/>
    <property type="match status" value="2"/>
</dbReference>
<evidence type="ECO:0000313" key="11">
    <source>
        <dbReference type="WBParaSite" id="PDA_v2.g28041.t1"/>
    </source>
</evidence>
<dbReference type="PROSITE" id="PS51296">
    <property type="entry name" value="RIESKE"/>
    <property type="match status" value="1"/>
</dbReference>